<feature type="region of interest" description="Disordered" evidence="1">
    <location>
        <begin position="324"/>
        <end position="348"/>
    </location>
</feature>
<keyword evidence="4" id="KW-1185">Reference proteome</keyword>
<evidence type="ECO:0000313" key="4">
    <source>
        <dbReference type="Proteomes" id="UP000826271"/>
    </source>
</evidence>
<dbReference type="InterPro" id="IPR036063">
    <property type="entry name" value="Smr_dom_sf"/>
</dbReference>
<dbReference type="Pfam" id="PF24767">
    <property type="entry name" value="UBA_At5g58720"/>
    <property type="match status" value="1"/>
</dbReference>
<dbReference type="SMART" id="SM01162">
    <property type="entry name" value="DUF1771"/>
    <property type="match status" value="1"/>
</dbReference>
<dbReference type="InterPro" id="IPR013899">
    <property type="entry name" value="DUF1771"/>
</dbReference>
<accession>A0AAV6XTH5</accession>
<proteinExistence type="predicted"/>
<feature type="domain" description="DUF1771" evidence="2">
    <location>
        <begin position="417"/>
        <end position="482"/>
    </location>
</feature>
<dbReference type="PANTHER" id="PTHR47872">
    <property type="entry name" value="NUCLEAR RNA EXPORT FACTOR SDE5-RELATED"/>
    <property type="match status" value="1"/>
</dbReference>
<feature type="compositionally biased region" description="Polar residues" evidence="1">
    <location>
        <begin position="158"/>
        <end position="186"/>
    </location>
</feature>
<protein>
    <recommendedName>
        <fullName evidence="2">DUF1771 domain-containing protein</fullName>
    </recommendedName>
</protein>
<dbReference type="Gene3D" id="3.30.1370.110">
    <property type="match status" value="1"/>
</dbReference>
<comment type="caution">
    <text evidence="3">The sequence shown here is derived from an EMBL/GenBank/DDBJ whole genome shotgun (WGS) entry which is preliminary data.</text>
</comment>
<organism evidence="3 4">
    <name type="scientific">Buddleja alternifolia</name>
    <dbReference type="NCBI Taxonomy" id="168488"/>
    <lineage>
        <taxon>Eukaryota</taxon>
        <taxon>Viridiplantae</taxon>
        <taxon>Streptophyta</taxon>
        <taxon>Embryophyta</taxon>
        <taxon>Tracheophyta</taxon>
        <taxon>Spermatophyta</taxon>
        <taxon>Magnoliopsida</taxon>
        <taxon>eudicotyledons</taxon>
        <taxon>Gunneridae</taxon>
        <taxon>Pentapetalae</taxon>
        <taxon>asterids</taxon>
        <taxon>lamiids</taxon>
        <taxon>Lamiales</taxon>
        <taxon>Scrophulariaceae</taxon>
        <taxon>Buddlejeae</taxon>
        <taxon>Buddleja</taxon>
    </lineage>
</organism>
<dbReference type="Pfam" id="PF08590">
    <property type="entry name" value="DUF1771"/>
    <property type="match status" value="1"/>
</dbReference>
<sequence length="575" mass="63719">MLPVTECGGVDDELEDNAVGDGGHAVLKGIILGQSAMFFLIVSESMYLLSISMLEEQHVAPGSIGLRILHAGMRLGTARSILERGIVEKGKHSLGQQFKMKLDVLPPNLVCTDEDEENLKQLLEAFGSLVSLEDIAKAYSGTGRNLFSTAEILCNKQGNTTGTSESQDNVENTTSASSGSPSNNFLENDHTAKLKPKRCPASLGIVSNVIGREYIAPRPQSNGSYEKYKPVKINSDDFPVSEIWDEKKEPASRSESMNSDIEEFLFKMLGNGFQLEMGVIHDVVGQCGYNMQVSIDKLLDLSAASLDKSDDVIGIAAGKTINSFDQDSTSSRAQSSRSNTDVSNGDDIKKKDIQREVLEALFSVPGRIEAKQEPALVRLCRPSLYGQVVTKPPEESMIEDFTFITRQPVNENNEANSYEELRTAVTEFWKMMKEYYKAAVDAFSEKDFGKAQKLMEAGNFYMKLAREADEKSAQKLIHDSEEEEECTLNMHYLEPKDALHHMRLHLTSLSGLPTIRFMKVVVGTGDGDKKDARRKRLITKLLEKEGIPWTEEGNGWTMSIQVDEIDPTKLSFANK</sequence>
<dbReference type="AlphaFoldDB" id="A0AAV6XTH5"/>
<dbReference type="PANTHER" id="PTHR47872:SF1">
    <property type="entry name" value="NUCLEAR RNA EXPORT FACTOR SDE5-RELATED"/>
    <property type="match status" value="1"/>
</dbReference>
<name>A0AAV6XTH5_9LAMI</name>
<evidence type="ECO:0000256" key="1">
    <source>
        <dbReference type="SAM" id="MobiDB-lite"/>
    </source>
</evidence>
<dbReference type="InterPro" id="IPR056254">
    <property type="entry name" value="At5g58720/SDE5-like_UBA-like"/>
</dbReference>
<gene>
    <name evidence="3" type="ORF">BUALT_Bualt03G0135300</name>
</gene>
<dbReference type="Proteomes" id="UP000826271">
    <property type="component" value="Unassembled WGS sequence"/>
</dbReference>
<feature type="compositionally biased region" description="Low complexity" evidence="1">
    <location>
        <begin position="325"/>
        <end position="338"/>
    </location>
</feature>
<dbReference type="EMBL" id="WHWC01000003">
    <property type="protein sequence ID" value="KAG8386306.1"/>
    <property type="molecule type" value="Genomic_DNA"/>
</dbReference>
<reference evidence="3" key="1">
    <citation type="submission" date="2019-10" db="EMBL/GenBank/DDBJ databases">
        <authorList>
            <person name="Zhang R."/>
            <person name="Pan Y."/>
            <person name="Wang J."/>
            <person name="Ma R."/>
            <person name="Yu S."/>
        </authorList>
    </citation>
    <scope>NUCLEOTIDE SEQUENCE</scope>
    <source>
        <strain evidence="3">LA-IB0</strain>
        <tissue evidence="3">Leaf</tissue>
    </source>
</reference>
<evidence type="ECO:0000313" key="3">
    <source>
        <dbReference type="EMBL" id="KAG8386306.1"/>
    </source>
</evidence>
<evidence type="ECO:0000259" key="2">
    <source>
        <dbReference type="SMART" id="SM01162"/>
    </source>
</evidence>
<feature type="region of interest" description="Disordered" evidence="1">
    <location>
        <begin position="158"/>
        <end position="188"/>
    </location>
</feature>